<dbReference type="AntiFam" id="ANF00272">
    <property type="entry name" value="Translation of CRISPR region"/>
</dbReference>
<dbReference type="AlphaFoldDB" id="A0A212IVS6"/>
<dbReference type="EMBL" id="FLUP01000001">
    <property type="protein sequence ID" value="SBV91311.1"/>
    <property type="molecule type" value="Genomic_DNA"/>
</dbReference>
<evidence type="ECO:0000256" key="1">
    <source>
        <dbReference type="SAM" id="MobiDB-lite"/>
    </source>
</evidence>
<name>A0A212IVS6_9BACT</name>
<organism evidence="2">
    <name type="scientific">uncultured Desulfovibrio sp</name>
    <dbReference type="NCBI Taxonomy" id="167968"/>
    <lineage>
        <taxon>Bacteria</taxon>
        <taxon>Pseudomonadati</taxon>
        <taxon>Thermodesulfobacteriota</taxon>
        <taxon>Desulfovibrionia</taxon>
        <taxon>Desulfovibrionales</taxon>
        <taxon>Desulfovibrionaceae</taxon>
        <taxon>Desulfovibrio</taxon>
        <taxon>environmental samples</taxon>
    </lineage>
</organism>
<accession>A0A212IVS6</accession>
<protein>
    <submittedName>
        <fullName evidence="2">Uncharacterized protein</fullName>
    </submittedName>
</protein>
<proteinExistence type="predicted"/>
<feature type="region of interest" description="Disordered" evidence="1">
    <location>
        <begin position="1"/>
        <end position="41"/>
    </location>
</feature>
<evidence type="ECO:0000313" key="2">
    <source>
        <dbReference type="EMBL" id="SBV91311.1"/>
    </source>
</evidence>
<gene>
    <name evidence="2" type="ORF">KM92DES2_10115</name>
</gene>
<sequence length="62" mass="6708">MILRPHLASIHAPARGATLPRSEPSGQPACFNPRSRTGSDREWLDYDDQSLASIHAPARGAT</sequence>
<reference evidence="2" key="1">
    <citation type="submission" date="2016-04" db="EMBL/GenBank/DDBJ databases">
        <authorList>
            <person name="Evans L.H."/>
            <person name="Alamgir A."/>
            <person name="Owens N."/>
            <person name="Weber N.D."/>
            <person name="Virtaneva K."/>
            <person name="Barbian K."/>
            <person name="Babar A."/>
            <person name="Rosenke K."/>
        </authorList>
    </citation>
    <scope>NUCLEOTIDE SEQUENCE</scope>
    <source>
        <strain evidence="2">92-2</strain>
    </source>
</reference>